<evidence type="ECO:0000256" key="5">
    <source>
        <dbReference type="ARBA" id="ARBA00022640"/>
    </source>
</evidence>
<name>A0A061F4Q2_THECC</name>
<dbReference type="GO" id="GO:0009570">
    <property type="term" value="C:chloroplast stroma"/>
    <property type="evidence" value="ECO:0000318"/>
    <property type="project" value="GO_Central"/>
</dbReference>
<dbReference type="Proteomes" id="UP000026915">
    <property type="component" value="Chromosome 5"/>
</dbReference>
<dbReference type="NCBIfam" id="TIGR02130">
    <property type="entry name" value="dapB_plant"/>
    <property type="match status" value="1"/>
</dbReference>
<evidence type="ECO:0000313" key="19">
    <source>
        <dbReference type="Proteomes" id="UP000026915"/>
    </source>
</evidence>
<dbReference type="Pfam" id="PF00069">
    <property type="entry name" value="Pkinase"/>
    <property type="match status" value="1"/>
</dbReference>
<dbReference type="FunFam" id="1.10.510.10:FF:000626">
    <property type="entry name" value="probable L-type lectin-domain containing receptor kinase S.5"/>
    <property type="match status" value="1"/>
</dbReference>
<evidence type="ECO:0000256" key="14">
    <source>
        <dbReference type="ARBA" id="ARBA00049080"/>
    </source>
</evidence>
<dbReference type="PROSITE" id="PS50011">
    <property type="entry name" value="PROTEIN_KINASE_DOM"/>
    <property type="match status" value="1"/>
</dbReference>
<dbReference type="GO" id="GO:0004672">
    <property type="term" value="F:protein kinase activity"/>
    <property type="evidence" value="ECO:0007669"/>
    <property type="project" value="InterPro"/>
</dbReference>
<evidence type="ECO:0000256" key="15">
    <source>
        <dbReference type="ARBA" id="ARBA00049396"/>
    </source>
</evidence>
<evidence type="ECO:0000256" key="9">
    <source>
        <dbReference type="ARBA" id="ARBA00023002"/>
    </source>
</evidence>
<dbReference type="GO" id="GO:0009089">
    <property type="term" value="P:lysine biosynthetic process via diaminopimelate"/>
    <property type="evidence" value="ECO:0007669"/>
    <property type="project" value="InterPro"/>
</dbReference>
<dbReference type="GO" id="GO:0019877">
    <property type="term" value="P:diaminopimelate biosynthetic process"/>
    <property type="evidence" value="ECO:0000318"/>
    <property type="project" value="GO_Central"/>
</dbReference>
<keyword evidence="19" id="KW-1185">Reference proteome</keyword>
<dbReference type="Pfam" id="PF01113">
    <property type="entry name" value="DapB_N"/>
    <property type="match status" value="1"/>
</dbReference>
<evidence type="ECO:0000256" key="12">
    <source>
        <dbReference type="ARBA" id="ARBA00037922"/>
    </source>
</evidence>
<comment type="catalytic activity">
    <reaction evidence="15">
        <text>(S)-2,3,4,5-tetrahydrodipicolinate + NAD(+) + H2O = (2S,4S)-4-hydroxy-2,3,4,5-tetrahydrodipicolinate + NADH + H(+)</text>
        <dbReference type="Rhea" id="RHEA:35323"/>
        <dbReference type="ChEBI" id="CHEBI:15377"/>
        <dbReference type="ChEBI" id="CHEBI:15378"/>
        <dbReference type="ChEBI" id="CHEBI:16845"/>
        <dbReference type="ChEBI" id="CHEBI:57540"/>
        <dbReference type="ChEBI" id="CHEBI:57945"/>
        <dbReference type="ChEBI" id="CHEBI:67139"/>
        <dbReference type="EC" id="1.17.1.8"/>
    </reaction>
</comment>
<evidence type="ECO:0000256" key="8">
    <source>
        <dbReference type="ARBA" id="ARBA00022946"/>
    </source>
</evidence>
<dbReference type="InterPro" id="IPR000846">
    <property type="entry name" value="DapB_N"/>
</dbReference>
<keyword evidence="8" id="KW-0809">Transit peptide</keyword>
<dbReference type="CDD" id="cd02274">
    <property type="entry name" value="DHDPR_N"/>
    <property type="match status" value="1"/>
</dbReference>
<dbReference type="AlphaFoldDB" id="A0A061F4Q2"/>
<comment type="subcellular location">
    <subcellularLocation>
        <location evidence="1">Plastid</location>
        <location evidence="1">Chloroplast</location>
    </subcellularLocation>
</comment>
<evidence type="ECO:0000256" key="1">
    <source>
        <dbReference type="ARBA" id="ARBA00004229"/>
    </source>
</evidence>
<dbReference type="FunFam" id="3.40.50.720:FF:000264">
    <property type="entry name" value="4-hydroxy-tetrahydrodipicolinate reductase 2 chloroplastic"/>
    <property type="match status" value="1"/>
</dbReference>
<keyword evidence="9" id="KW-0560">Oxidoreductase</keyword>
<dbReference type="SUPFAM" id="SSF51735">
    <property type="entry name" value="NAD(P)-binding Rossmann-fold domains"/>
    <property type="match status" value="1"/>
</dbReference>
<comment type="function">
    <text evidence="16">Catalyzes the conversion of 4-hydroxy-tetrahydrodipicolinate (HTPA) to tetrahydrodipicolinate.</text>
</comment>
<keyword evidence="3" id="KW-0150">Chloroplast</keyword>
<proteinExistence type="inferred from homology"/>
<evidence type="ECO:0000256" key="10">
    <source>
        <dbReference type="ARBA" id="ARBA00023027"/>
    </source>
</evidence>
<keyword evidence="11" id="KW-0457">Lysine biosynthesis</keyword>
<comment type="pathway">
    <text evidence="12">Amino-acid biosynthesis; L-lysine biosynthesis via DAP pathway; (S)-tetrahydrodipicolinate from L-aspartate: step 4/4.</text>
</comment>
<dbReference type="GO" id="GO:0008839">
    <property type="term" value="F:4-hydroxy-tetrahydrodipicolinate reductase"/>
    <property type="evidence" value="ECO:0000318"/>
    <property type="project" value="GO_Central"/>
</dbReference>
<accession>A0A061F4Q2</accession>
<dbReference type="SMART" id="SM00220">
    <property type="entry name" value="S_TKc"/>
    <property type="match status" value="1"/>
</dbReference>
<dbReference type="EC" id="1.17.1.8" evidence="13"/>
<evidence type="ECO:0000256" key="16">
    <source>
        <dbReference type="ARBA" id="ARBA00057936"/>
    </source>
</evidence>
<organism evidence="18 19">
    <name type="scientific">Theobroma cacao</name>
    <name type="common">Cacao</name>
    <name type="synonym">Cocoa</name>
    <dbReference type="NCBI Taxonomy" id="3641"/>
    <lineage>
        <taxon>Eukaryota</taxon>
        <taxon>Viridiplantae</taxon>
        <taxon>Streptophyta</taxon>
        <taxon>Embryophyta</taxon>
        <taxon>Tracheophyta</taxon>
        <taxon>Spermatophyta</taxon>
        <taxon>Magnoliopsida</taxon>
        <taxon>eudicotyledons</taxon>
        <taxon>Gunneridae</taxon>
        <taxon>Pentapetalae</taxon>
        <taxon>rosids</taxon>
        <taxon>malvids</taxon>
        <taxon>Malvales</taxon>
        <taxon>Malvaceae</taxon>
        <taxon>Byttnerioideae</taxon>
        <taxon>Theobroma</taxon>
    </lineage>
</organism>
<dbReference type="InterPro" id="IPR022663">
    <property type="entry name" value="DapB_C"/>
</dbReference>
<keyword evidence="7" id="KW-0220">Diaminopimelate biosynthesis</keyword>
<protein>
    <recommendedName>
        <fullName evidence="13">4-hydroxy-tetrahydrodipicolinate reductase</fullName>
        <ecNumber evidence="13">1.17.1.8</ecNumber>
    </recommendedName>
</protein>
<keyword evidence="10" id="KW-0520">NAD</keyword>
<reference evidence="18 19" key="1">
    <citation type="journal article" date="2013" name="Genome Biol.">
        <title>The genome sequence of the most widely cultivated cacao type and its use to identify candidate genes regulating pod color.</title>
        <authorList>
            <person name="Motamayor J.C."/>
            <person name="Mockaitis K."/>
            <person name="Schmutz J."/>
            <person name="Haiminen N."/>
            <person name="Iii D.L."/>
            <person name="Cornejo O."/>
            <person name="Findley S.D."/>
            <person name="Zheng P."/>
            <person name="Utro F."/>
            <person name="Royaert S."/>
            <person name="Saski C."/>
            <person name="Jenkins J."/>
            <person name="Podicheti R."/>
            <person name="Zhao M."/>
            <person name="Scheffler B.E."/>
            <person name="Stack J.C."/>
            <person name="Feltus F.A."/>
            <person name="Mustiga G.M."/>
            <person name="Amores F."/>
            <person name="Phillips W."/>
            <person name="Marelli J.P."/>
            <person name="May G.D."/>
            <person name="Shapiro H."/>
            <person name="Ma J."/>
            <person name="Bustamante C.D."/>
            <person name="Schnell R.J."/>
            <person name="Main D."/>
            <person name="Gilbert D."/>
            <person name="Parida L."/>
            <person name="Kuhn D.N."/>
        </authorList>
    </citation>
    <scope>NUCLEOTIDE SEQUENCE [LARGE SCALE GENOMIC DNA]</scope>
    <source>
        <strain evidence="19">cv. Matina 1-6</strain>
    </source>
</reference>
<dbReference type="PANTHER" id="PTHR20836">
    <property type="entry name" value="DIHYDRODIPICOLINATE REDUCTASE"/>
    <property type="match status" value="1"/>
</dbReference>
<keyword evidence="4" id="KW-0028">Amino-acid biosynthesis</keyword>
<dbReference type="InterPro" id="IPR036291">
    <property type="entry name" value="NAD(P)-bd_dom_sf"/>
</dbReference>
<keyword evidence="6" id="KW-0521">NADP</keyword>
<dbReference type="GO" id="GO:0070402">
    <property type="term" value="F:NADPH binding"/>
    <property type="evidence" value="ECO:0007669"/>
    <property type="project" value="InterPro"/>
</dbReference>
<sequence length="607" mass="66279">MPNGSLDRFIFGNTIPSNADTTLKWETRHNIICGVARALDYLHNGCEKRVIHRDIKASNIMLDSDFNARLGDFGLARTVQLNEKTHHSTKEIAGTPGYMSPESFHTGKATVETDVYAFGVLILEVVSGRKPGHQNEQNNYYRSIVEWVWEHHRMEQITDVIYLRLNKDFHEDQARCILMLGLACCHPNPFERPSMRTALQVLTGEVAAPAVPTEMPAFMWPAAPPVIREEMDNSITGAAATSVLPGGPSSSALQFVALSLALFKMASLLKVSANGFRSEKLPSLSKGNRRQGIVAKKAAFGSIRAAMSLSMSTTAVQHNQKSTSLDLAIPIMVNSCTGKMGKAVIKAADSAGLHIVPVSFGAEKESGQTIEMCGKEILVHGPSERESILASVFHEYPNLVMVDYSVPAAVNDNAELYSKVGVPFVMGTTGGDRDRLYKTVEDSNVYAVISPQMGKQVVAFLAAMEIMAEQFPGAFSGYSLQVMESHQASKLDTSGTAKAVISCFQKLGVSFDMDQIQMIRDPKQQIEMVGVPEEHLAGHAFHLYCLTSPDETVSFEFQHNVCGRSIYAEGTVDAVLFLAKKVRFEGITATCSANNRFSQRPTSASTI</sequence>
<dbReference type="PROSITE" id="PS00108">
    <property type="entry name" value="PROTEIN_KINASE_ST"/>
    <property type="match status" value="1"/>
</dbReference>
<dbReference type="STRING" id="3641.A0A061F4Q2"/>
<dbReference type="Gene3D" id="3.40.50.720">
    <property type="entry name" value="NAD(P)-binding Rossmann-like Domain"/>
    <property type="match status" value="1"/>
</dbReference>
<evidence type="ECO:0000256" key="6">
    <source>
        <dbReference type="ARBA" id="ARBA00022857"/>
    </source>
</evidence>
<evidence type="ECO:0000256" key="11">
    <source>
        <dbReference type="ARBA" id="ARBA00023154"/>
    </source>
</evidence>
<feature type="domain" description="Protein kinase" evidence="17">
    <location>
        <begin position="1"/>
        <end position="211"/>
    </location>
</feature>
<dbReference type="PANTHER" id="PTHR20836:SF0">
    <property type="entry name" value="4-HYDROXY-TETRAHYDRODIPICOLINATE REDUCTASE 1, CHLOROPLASTIC-RELATED"/>
    <property type="match status" value="1"/>
</dbReference>
<dbReference type="InterPro" id="IPR023940">
    <property type="entry name" value="DHDPR_bac"/>
</dbReference>
<evidence type="ECO:0000256" key="7">
    <source>
        <dbReference type="ARBA" id="ARBA00022915"/>
    </source>
</evidence>
<dbReference type="FunCoup" id="A0A061F4Q2">
    <property type="interactions" value="447"/>
</dbReference>
<evidence type="ECO:0000313" key="18">
    <source>
        <dbReference type="EMBL" id="EOY09509.1"/>
    </source>
</evidence>
<dbReference type="FunFam" id="3.30.360.10:FF:000037">
    <property type="entry name" value="4-hydroxy-tetrahydrodipicolinate reductase 2, chloroplastic"/>
    <property type="match status" value="1"/>
</dbReference>
<evidence type="ECO:0000256" key="13">
    <source>
        <dbReference type="ARBA" id="ARBA00038983"/>
    </source>
</evidence>
<dbReference type="GO" id="GO:0005524">
    <property type="term" value="F:ATP binding"/>
    <property type="evidence" value="ECO:0007669"/>
    <property type="project" value="InterPro"/>
</dbReference>
<dbReference type="InterPro" id="IPR011009">
    <property type="entry name" value="Kinase-like_dom_sf"/>
</dbReference>
<comment type="catalytic activity">
    <reaction evidence="14">
        <text>(S)-2,3,4,5-tetrahydrodipicolinate + NADP(+) + H2O = (2S,4S)-4-hydroxy-2,3,4,5-tetrahydrodipicolinate + NADPH + H(+)</text>
        <dbReference type="Rhea" id="RHEA:35331"/>
        <dbReference type="ChEBI" id="CHEBI:15377"/>
        <dbReference type="ChEBI" id="CHEBI:15378"/>
        <dbReference type="ChEBI" id="CHEBI:16845"/>
        <dbReference type="ChEBI" id="CHEBI:57783"/>
        <dbReference type="ChEBI" id="CHEBI:58349"/>
        <dbReference type="ChEBI" id="CHEBI:67139"/>
        <dbReference type="EC" id="1.17.1.8"/>
    </reaction>
</comment>
<dbReference type="EMBL" id="CM001883">
    <property type="protein sequence ID" value="EOY09509.1"/>
    <property type="molecule type" value="Genomic_DNA"/>
</dbReference>
<dbReference type="eggNOG" id="ENOG502QPSY">
    <property type="taxonomic scope" value="Eukaryota"/>
</dbReference>
<dbReference type="Pfam" id="PF05173">
    <property type="entry name" value="DapB_C"/>
    <property type="match status" value="1"/>
</dbReference>
<keyword evidence="5" id="KW-0934">Plastid</keyword>
<gene>
    <name evidence="18" type="ORF">TCM_024925</name>
</gene>
<dbReference type="InParanoid" id="A0A061F4Q2"/>
<dbReference type="InterPro" id="IPR000719">
    <property type="entry name" value="Prot_kinase_dom"/>
</dbReference>
<dbReference type="SUPFAM" id="SSF56112">
    <property type="entry name" value="Protein kinase-like (PK-like)"/>
    <property type="match status" value="1"/>
</dbReference>
<dbReference type="HOGENOM" id="CLU_450100_0_0_1"/>
<dbReference type="InterPro" id="IPR008271">
    <property type="entry name" value="Ser/Thr_kinase_AS"/>
</dbReference>
<dbReference type="InterPro" id="IPR011859">
    <property type="entry name" value="Dihydrodipicolinate_Rdtase_pln"/>
</dbReference>
<comment type="similarity">
    <text evidence="2">Belongs to the DapB family.</text>
</comment>
<evidence type="ECO:0000256" key="4">
    <source>
        <dbReference type="ARBA" id="ARBA00022605"/>
    </source>
</evidence>
<evidence type="ECO:0000256" key="3">
    <source>
        <dbReference type="ARBA" id="ARBA00022528"/>
    </source>
</evidence>
<evidence type="ECO:0000259" key="17">
    <source>
        <dbReference type="PROSITE" id="PS50011"/>
    </source>
</evidence>
<evidence type="ECO:0000256" key="2">
    <source>
        <dbReference type="ARBA" id="ARBA00006642"/>
    </source>
</evidence>
<dbReference type="Gramene" id="EOY09509">
    <property type="protein sequence ID" value="EOY09509"/>
    <property type="gene ID" value="TCM_024925"/>
</dbReference>
<dbReference type="Gene3D" id="1.10.510.10">
    <property type="entry name" value="Transferase(Phosphotransferase) domain 1"/>
    <property type="match status" value="1"/>
</dbReference>